<dbReference type="AlphaFoldDB" id="A0AAN6W1I0"/>
<keyword evidence="3" id="KW-1185">Reference proteome</keyword>
<reference evidence="2" key="2">
    <citation type="submission" date="2023-05" db="EMBL/GenBank/DDBJ databases">
        <authorList>
            <consortium name="Lawrence Berkeley National Laboratory"/>
            <person name="Steindorff A."/>
            <person name="Hensen N."/>
            <person name="Bonometti L."/>
            <person name="Westerberg I."/>
            <person name="Brannstrom I.O."/>
            <person name="Guillou S."/>
            <person name="Cros-Aarteil S."/>
            <person name="Calhoun S."/>
            <person name="Haridas S."/>
            <person name="Kuo A."/>
            <person name="Mondo S."/>
            <person name="Pangilinan J."/>
            <person name="Riley R."/>
            <person name="Labutti K."/>
            <person name="Andreopoulos B."/>
            <person name="Lipzen A."/>
            <person name="Chen C."/>
            <person name="Yanf M."/>
            <person name="Daum C."/>
            <person name="Ng V."/>
            <person name="Clum A."/>
            <person name="Ohm R."/>
            <person name="Martin F."/>
            <person name="Silar P."/>
            <person name="Natvig D."/>
            <person name="Lalanne C."/>
            <person name="Gautier V."/>
            <person name="Ament-Velasquez S.L."/>
            <person name="Kruys A."/>
            <person name="Hutchinson M.I."/>
            <person name="Powell A.J."/>
            <person name="Barry K."/>
            <person name="Miller A.N."/>
            <person name="Grigoriev I.V."/>
            <person name="Debuchy R."/>
            <person name="Gladieux P."/>
            <person name="Thoren M.H."/>
            <person name="Johannesson H."/>
        </authorList>
    </citation>
    <scope>NUCLEOTIDE SEQUENCE</scope>
    <source>
        <strain evidence="2">CBS 892.96</strain>
    </source>
</reference>
<accession>A0AAN6W1I0</accession>
<proteinExistence type="predicted"/>
<sequence>MNPNPLSDRQKALENQYIREKEIQMAKERAAKNQAAKNASTSSRGQQDASKAK</sequence>
<evidence type="ECO:0000256" key="1">
    <source>
        <dbReference type="SAM" id="MobiDB-lite"/>
    </source>
</evidence>
<organism evidence="2 3">
    <name type="scientific">Triangularia setosa</name>
    <dbReference type="NCBI Taxonomy" id="2587417"/>
    <lineage>
        <taxon>Eukaryota</taxon>
        <taxon>Fungi</taxon>
        <taxon>Dikarya</taxon>
        <taxon>Ascomycota</taxon>
        <taxon>Pezizomycotina</taxon>
        <taxon>Sordariomycetes</taxon>
        <taxon>Sordariomycetidae</taxon>
        <taxon>Sordariales</taxon>
        <taxon>Podosporaceae</taxon>
        <taxon>Triangularia</taxon>
    </lineage>
</organism>
<protein>
    <submittedName>
        <fullName evidence="2">Uncharacterized protein</fullName>
    </submittedName>
</protein>
<gene>
    <name evidence="2" type="ORF">QBC36DRAFT_293319</name>
</gene>
<dbReference type="Proteomes" id="UP001302321">
    <property type="component" value="Unassembled WGS sequence"/>
</dbReference>
<comment type="caution">
    <text evidence="2">The sequence shown here is derived from an EMBL/GenBank/DDBJ whole genome shotgun (WGS) entry which is preliminary data.</text>
</comment>
<dbReference type="EMBL" id="MU866337">
    <property type="protein sequence ID" value="KAK4173535.1"/>
    <property type="molecule type" value="Genomic_DNA"/>
</dbReference>
<reference evidence="2" key="1">
    <citation type="journal article" date="2023" name="Mol. Phylogenet. Evol.">
        <title>Genome-scale phylogeny and comparative genomics of the fungal order Sordariales.</title>
        <authorList>
            <person name="Hensen N."/>
            <person name="Bonometti L."/>
            <person name="Westerberg I."/>
            <person name="Brannstrom I.O."/>
            <person name="Guillou S."/>
            <person name="Cros-Aarteil S."/>
            <person name="Calhoun S."/>
            <person name="Haridas S."/>
            <person name="Kuo A."/>
            <person name="Mondo S."/>
            <person name="Pangilinan J."/>
            <person name="Riley R."/>
            <person name="LaButti K."/>
            <person name="Andreopoulos B."/>
            <person name="Lipzen A."/>
            <person name="Chen C."/>
            <person name="Yan M."/>
            <person name="Daum C."/>
            <person name="Ng V."/>
            <person name="Clum A."/>
            <person name="Steindorff A."/>
            <person name="Ohm R.A."/>
            <person name="Martin F."/>
            <person name="Silar P."/>
            <person name="Natvig D.O."/>
            <person name="Lalanne C."/>
            <person name="Gautier V."/>
            <person name="Ament-Velasquez S.L."/>
            <person name="Kruys A."/>
            <person name="Hutchinson M.I."/>
            <person name="Powell A.J."/>
            <person name="Barry K."/>
            <person name="Miller A.N."/>
            <person name="Grigoriev I.V."/>
            <person name="Debuchy R."/>
            <person name="Gladieux P."/>
            <person name="Hiltunen Thoren M."/>
            <person name="Johannesson H."/>
        </authorList>
    </citation>
    <scope>NUCLEOTIDE SEQUENCE</scope>
    <source>
        <strain evidence="2">CBS 892.96</strain>
    </source>
</reference>
<feature type="region of interest" description="Disordered" evidence="1">
    <location>
        <begin position="24"/>
        <end position="53"/>
    </location>
</feature>
<name>A0AAN6W1I0_9PEZI</name>
<evidence type="ECO:0000313" key="3">
    <source>
        <dbReference type="Proteomes" id="UP001302321"/>
    </source>
</evidence>
<evidence type="ECO:0000313" key="2">
    <source>
        <dbReference type="EMBL" id="KAK4173535.1"/>
    </source>
</evidence>
<feature type="compositionally biased region" description="Polar residues" evidence="1">
    <location>
        <begin position="35"/>
        <end position="53"/>
    </location>
</feature>